<evidence type="ECO:0000256" key="3">
    <source>
        <dbReference type="ARBA" id="ARBA00022448"/>
    </source>
</evidence>
<organism evidence="9 10">
    <name type="scientific">Verticiella sediminum</name>
    <dbReference type="NCBI Taxonomy" id="1247510"/>
    <lineage>
        <taxon>Bacteria</taxon>
        <taxon>Pseudomonadati</taxon>
        <taxon>Pseudomonadota</taxon>
        <taxon>Betaproteobacteria</taxon>
        <taxon>Burkholderiales</taxon>
        <taxon>Alcaligenaceae</taxon>
        <taxon>Verticiella</taxon>
    </lineage>
</organism>
<comment type="similarity">
    <text evidence="2">Belongs to the ABC transporter superfamily.</text>
</comment>
<dbReference type="PANTHER" id="PTHR43297:SF2">
    <property type="entry name" value="DIPEPTIDE TRANSPORT ATP-BINDING PROTEIN DPPD"/>
    <property type="match status" value="1"/>
</dbReference>
<comment type="subcellular location">
    <subcellularLocation>
        <location evidence="1">Cell inner membrane</location>
        <topology evidence="1">Peripheral membrane protein</topology>
    </subcellularLocation>
</comment>
<dbReference type="Gene3D" id="3.40.50.300">
    <property type="entry name" value="P-loop containing nucleotide triphosphate hydrolases"/>
    <property type="match status" value="2"/>
</dbReference>
<feature type="domain" description="ABC transporter" evidence="8">
    <location>
        <begin position="15"/>
        <end position="266"/>
    </location>
</feature>
<dbReference type="OrthoDB" id="9802772at2"/>
<dbReference type="GO" id="GO:0015833">
    <property type="term" value="P:peptide transport"/>
    <property type="evidence" value="ECO:0007669"/>
    <property type="project" value="InterPro"/>
</dbReference>
<evidence type="ECO:0000313" key="10">
    <source>
        <dbReference type="Proteomes" id="UP000318405"/>
    </source>
</evidence>
<protein>
    <submittedName>
        <fullName evidence="9">ABC transporter ATP-binding protein</fullName>
    </submittedName>
</protein>
<keyword evidence="3" id="KW-0813">Transport</keyword>
<dbReference type="InterPro" id="IPR003439">
    <property type="entry name" value="ABC_transporter-like_ATP-bd"/>
</dbReference>
<dbReference type="GO" id="GO:0005886">
    <property type="term" value="C:plasma membrane"/>
    <property type="evidence" value="ECO:0007669"/>
    <property type="project" value="UniProtKB-SubCell"/>
</dbReference>
<evidence type="ECO:0000256" key="5">
    <source>
        <dbReference type="ARBA" id="ARBA00022741"/>
    </source>
</evidence>
<dbReference type="NCBIfam" id="NF007739">
    <property type="entry name" value="PRK10419.1"/>
    <property type="match status" value="2"/>
</dbReference>
<evidence type="ECO:0000256" key="4">
    <source>
        <dbReference type="ARBA" id="ARBA00022475"/>
    </source>
</evidence>
<dbReference type="InterPro" id="IPR017871">
    <property type="entry name" value="ABC_transporter-like_CS"/>
</dbReference>
<dbReference type="PROSITE" id="PS50893">
    <property type="entry name" value="ABC_TRANSPORTER_2"/>
    <property type="match status" value="2"/>
</dbReference>
<dbReference type="PANTHER" id="PTHR43297">
    <property type="entry name" value="OLIGOPEPTIDE TRANSPORT ATP-BINDING PROTEIN APPD"/>
    <property type="match status" value="1"/>
</dbReference>
<evidence type="ECO:0000313" key="9">
    <source>
        <dbReference type="EMBL" id="TSH95071.1"/>
    </source>
</evidence>
<evidence type="ECO:0000256" key="2">
    <source>
        <dbReference type="ARBA" id="ARBA00005417"/>
    </source>
</evidence>
<keyword evidence="6 9" id="KW-0067">ATP-binding</keyword>
<evidence type="ECO:0000259" key="8">
    <source>
        <dbReference type="PROSITE" id="PS50893"/>
    </source>
</evidence>
<keyword evidence="4" id="KW-1003">Cell membrane</keyword>
<dbReference type="NCBIfam" id="NF008453">
    <property type="entry name" value="PRK11308.1"/>
    <property type="match status" value="2"/>
</dbReference>
<accession>A0A556AQ89</accession>
<evidence type="ECO:0000256" key="7">
    <source>
        <dbReference type="ARBA" id="ARBA00023136"/>
    </source>
</evidence>
<dbReference type="InterPro" id="IPR050388">
    <property type="entry name" value="ABC_Ni/Peptide_Import"/>
</dbReference>
<dbReference type="SUPFAM" id="SSF52540">
    <property type="entry name" value="P-loop containing nucleoside triphosphate hydrolases"/>
    <property type="match status" value="2"/>
</dbReference>
<keyword evidence="5" id="KW-0547">Nucleotide-binding</keyword>
<dbReference type="GO" id="GO:0055085">
    <property type="term" value="P:transmembrane transport"/>
    <property type="evidence" value="ECO:0007669"/>
    <property type="project" value="UniProtKB-ARBA"/>
</dbReference>
<keyword evidence="10" id="KW-1185">Reference proteome</keyword>
<feature type="domain" description="ABC transporter" evidence="8">
    <location>
        <begin position="355"/>
        <end position="601"/>
    </location>
</feature>
<dbReference type="PROSITE" id="PS00211">
    <property type="entry name" value="ABC_TRANSPORTER_1"/>
    <property type="match status" value="2"/>
</dbReference>
<dbReference type="NCBIfam" id="TIGR01727">
    <property type="entry name" value="oligo_HPY"/>
    <property type="match status" value="1"/>
</dbReference>
<gene>
    <name evidence="9" type="ORF">FOZ76_11440</name>
</gene>
<dbReference type="Pfam" id="PF00005">
    <property type="entry name" value="ABC_tran"/>
    <property type="match status" value="2"/>
</dbReference>
<dbReference type="CDD" id="cd03257">
    <property type="entry name" value="ABC_NikE_OppD_transporters"/>
    <property type="match status" value="2"/>
</dbReference>
<name>A0A556AQ89_9BURK</name>
<evidence type="ECO:0000256" key="1">
    <source>
        <dbReference type="ARBA" id="ARBA00004417"/>
    </source>
</evidence>
<dbReference type="InterPro" id="IPR013563">
    <property type="entry name" value="Oligopep_ABC_C"/>
</dbReference>
<dbReference type="AlphaFoldDB" id="A0A556AQ89"/>
<dbReference type="EMBL" id="VLTJ01000022">
    <property type="protein sequence ID" value="TSH95071.1"/>
    <property type="molecule type" value="Genomic_DNA"/>
</dbReference>
<keyword evidence="7" id="KW-0472">Membrane</keyword>
<dbReference type="InterPro" id="IPR027417">
    <property type="entry name" value="P-loop_NTPase"/>
</dbReference>
<proteinExistence type="inferred from homology"/>
<dbReference type="GO" id="GO:0016887">
    <property type="term" value="F:ATP hydrolysis activity"/>
    <property type="evidence" value="ECO:0007669"/>
    <property type="project" value="InterPro"/>
</dbReference>
<dbReference type="Proteomes" id="UP000318405">
    <property type="component" value="Unassembled WGS sequence"/>
</dbReference>
<dbReference type="InterPro" id="IPR003593">
    <property type="entry name" value="AAA+_ATPase"/>
</dbReference>
<dbReference type="Pfam" id="PF08352">
    <property type="entry name" value="oligo_HPY"/>
    <property type="match status" value="2"/>
</dbReference>
<dbReference type="GO" id="GO:0005524">
    <property type="term" value="F:ATP binding"/>
    <property type="evidence" value="ECO:0007669"/>
    <property type="project" value="UniProtKB-KW"/>
</dbReference>
<reference evidence="9 10" key="1">
    <citation type="submission" date="2019-07" db="EMBL/GenBank/DDBJ databases">
        <title>Qingshengfaniella alkalisoli gen. nov., sp. nov., isolated from saline soil.</title>
        <authorList>
            <person name="Xu L."/>
            <person name="Huang X.-X."/>
            <person name="Sun J.-Q."/>
        </authorList>
    </citation>
    <scope>NUCLEOTIDE SEQUENCE [LARGE SCALE GENOMIC DNA]</scope>
    <source>
        <strain evidence="9 10">DSM 27279</strain>
    </source>
</reference>
<sequence>MRSSPAPGSRTMALLDIEGLRIDIDTPSGSVSAVRDLDLRVEAGECVGIVGESGSGKSLTALSVLRLLPRGARLTATRMNLDGEDLLALDEAGLARRVRGRKVGFVFQEPMTALNPVYSVGRQLAETMQLHGTATRREAWRRGIEMLERVGIPDPQGRMHAYPHELSGGQRQRVVIAAALMNRPALLIADEPTTALDVTIQAQIMALLADLQRELRMGMLLISHNLAVVAAAADRVAVMYAGEVVETAPARSIFADPRHPYTRGLLGALPGLDGTGTGAVLTTIPGVVATYHGTPAGCVFAERCDIAAAPCRTTRPPETWSAPGHASRCLRLDAIGAPAAQAAPRPERSVGEPVLVASGVTRTYRQRRGGWRRATELTALDGVSLTVRAGETLAIVGESGCGKSTLARVLLGLERPDDGSVVVGGEYLSALSGPARARLVQLVFQDPFGSLNPARDVHAAVRHPLDLQRGLDLAERNARASEVLDRVGLPRRLHHAWPGQLSGGQRQRVAIARALVTGPALIVCDEPTSALDVSVQAQILNLLLELRERERLSLLLITHDLAVVAHMADRIAVMQQGRIVESGDARQILQAPRHTYTRTLLAATPRLPAHAAREAQPRMALA</sequence>
<comment type="caution">
    <text evidence="9">The sequence shown here is derived from an EMBL/GenBank/DDBJ whole genome shotgun (WGS) entry which is preliminary data.</text>
</comment>
<dbReference type="SMART" id="SM00382">
    <property type="entry name" value="AAA"/>
    <property type="match status" value="2"/>
</dbReference>
<dbReference type="FunFam" id="3.40.50.300:FF:000016">
    <property type="entry name" value="Oligopeptide ABC transporter ATP-binding component"/>
    <property type="match status" value="1"/>
</dbReference>
<evidence type="ECO:0000256" key="6">
    <source>
        <dbReference type="ARBA" id="ARBA00022840"/>
    </source>
</evidence>